<accession>A0ABD5TIS2</accession>
<evidence type="ECO:0008006" key="5">
    <source>
        <dbReference type="Google" id="ProtNLM"/>
    </source>
</evidence>
<protein>
    <recommendedName>
        <fullName evidence="5">SMC hinge domain-containing protein</fullName>
    </recommendedName>
</protein>
<dbReference type="InterPro" id="IPR057178">
    <property type="entry name" value="DUF7856"/>
</dbReference>
<keyword evidence="4" id="KW-1185">Reference proteome</keyword>
<feature type="region of interest" description="Disordered" evidence="2">
    <location>
        <begin position="119"/>
        <end position="155"/>
    </location>
</feature>
<gene>
    <name evidence="3" type="ORF">ACFQFD_13745</name>
</gene>
<dbReference type="Proteomes" id="UP001596443">
    <property type="component" value="Unassembled WGS sequence"/>
</dbReference>
<evidence type="ECO:0000256" key="2">
    <source>
        <dbReference type="SAM" id="MobiDB-lite"/>
    </source>
</evidence>
<name>A0ABD5TIS2_9EURY</name>
<dbReference type="Pfam" id="PF25254">
    <property type="entry name" value="DUF7856"/>
    <property type="match status" value="1"/>
</dbReference>
<organism evidence="3 4">
    <name type="scientific">Halobaculum halobium</name>
    <dbReference type="NCBI Taxonomy" id="3032281"/>
    <lineage>
        <taxon>Archaea</taxon>
        <taxon>Methanobacteriati</taxon>
        <taxon>Methanobacteriota</taxon>
        <taxon>Stenosarchaea group</taxon>
        <taxon>Halobacteria</taxon>
        <taxon>Halobacteriales</taxon>
        <taxon>Haloferacaceae</taxon>
        <taxon>Halobaculum</taxon>
    </lineage>
</organism>
<evidence type="ECO:0000313" key="4">
    <source>
        <dbReference type="Proteomes" id="UP001596443"/>
    </source>
</evidence>
<proteinExistence type="predicted"/>
<keyword evidence="1" id="KW-0175">Coiled coil</keyword>
<dbReference type="RefSeq" id="WP_284061203.1">
    <property type="nucleotide sequence ID" value="NZ_CP126158.1"/>
</dbReference>
<dbReference type="GeneID" id="81210123"/>
<feature type="coiled-coil region" evidence="1">
    <location>
        <begin position="157"/>
        <end position="215"/>
    </location>
</feature>
<comment type="caution">
    <text evidence="3">The sequence shown here is derived from an EMBL/GenBank/DDBJ whole genome shotgun (WGS) entry which is preliminary data.</text>
</comment>
<evidence type="ECO:0000313" key="3">
    <source>
        <dbReference type="EMBL" id="MFC6787017.1"/>
    </source>
</evidence>
<dbReference type="EMBL" id="JBHSWX010000012">
    <property type="protein sequence ID" value="MFC6787017.1"/>
    <property type="molecule type" value="Genomic_DNA"/>
</dbReference>
<reference evidence="3 4" key="1">
    <citation type="journal article" date="2019" name="Int. J. Syst. Evol. Microbiol.">
        <title>The Global Catalogue of Microorganisms (GCM) 10K type strain sequencing project: providing services to taxonomists for standard genome sequencing and annotation.</title>
        <authorList>
            <consortium name="The Broad Institute Genomics Platform"/>
            <consortium name="The Broad Institute Genome Sequencing Center for Infectious Disease"/>
            <person name="Wu L."/>
            <person name="Ma J."/>
        </authorList>
    </citation>
    <scope>NUCLEOTIDE SEQUENCE [LARGE SCALE GENOMIC DNA]</scope>
    <source>
        <strain evidence="3 4">SYNS20</strain>
    </source>
</reference>
<evidence type="ECO:0000256" key="1">
    <source>
        <dbReference type="SAM" id="Coils"/>
    </source>
</evidence>
<sequence>MTRELVDRLDPPTSEVIRRAAAEGDVARVCAALGLDPEDPLATLTNRPPSLWHALAAAARGRGRDHRADDDRERLRSELDAVSATLDAAGDASEALASARRRAAAADSDVERLRERAATLRGRLTQAREGTGPTSADLGRSGDPADSADPDGDAATVESLRDDFAAATRALTEAETERVAAEQALARATERSRSVRDARERRLRLRDALANRRREARRDLARAVYPAFSDAISAFRSDVAGHAGDPVSGGIGDGPGEFEGDAVVAHAAAVRIARRSDPVVVAADCFPGREVAREWLGSPVVFVGSD</sequence>
<dbReference type="AlphaFoldDB" id="A0ABD5TIS2"/>